<evidence type="ECO:0000256" key="5">
    <source>
        <dbReference type="PROSITE-ProRule" id="PRU10141"/>
    </source>
</evidence>
<dbReference type="Proteomes" id="UP000067626">
    <property type="component" value="Chromosome"/>
</dbReference>
<dbReference type="KEGG" id="ccro:CMC5_027130"/>
<keyword evidence="10" id="KW-1185">Reference proteome</keyword>
<dbReference type="GO" id="GO:0004674">
    <property type="term" value="F:protein serine/threonine kinase activity"/>
    <property type="evidence" value="ECO:0007669"/>
    <property type="project" value="TreeGrafter"/>
</dbReference>
<gene>
    <name evidence="9" type="ORF">CMC5_027130</name>
</gene>
<dbReference type="PROSITE" id="PS50011">
    <property type="entry name" value="PROTEIN_KINASE_DOM"/>
    <property type="match status" value="1"/>
</dbReference>
<evidence type="ECO:0000259" key="8">
    <source>
        <dbReference type="PROSITE" id="PS50011"/>
    </source>
</evidence>
<protein>
    <recommendedName>
        <fullName evidence="8">Protein kinase domain-containing protein</fullName>
    </recommendedName>
</protein>
<proteinExistence type="predicted"/>
<dbReference type="Pfam" id="PF00069">
    <property type="entry name" value="Pkinase"/>
    <property type="match status" value="1"/>
</dbReference>
<dbReference type="InterPro" id="IPR017441">
    <property type="entry name" value="Protein_kinase_ATP_BS"/>
</dbReference>
<dbReference type="PANTHER" id="PTHR43289:SF34">
    <property type="entry name" value="SERINE_THREONINE-PROTEIN KINASE YBDM-RELATED"/>
    <property type="match status" value="1"/>
</dbReference>
<keyword evidence="4 5" id="KW-0067">ATP-binding</keyword>
<dbReference type="SUPFAM" id="SSF56112">
    <property type="entry name" value="Protein kinase-like (PK-like)"/>
    <property type="match status" value="1"/>
</dbReference>
<dbReference type="PATRIC" id="fig|52.7.peg.2974"/>
<organism evidence="9 10">
    <name type="scientific">Chondromyces crocatus</name>
    <dbReference type="NCBI Taxonomy" id="52"/>
    <lineage>
        <taxon>Bacteria</taxon>
        <taxon>Pseudomonadati</taxon>
        <taxon>Myxococcota</taxon>
        <taxon>Polyangia</taxon>
        <taxon>Polyangiales</taxon>
        <taxon>Polyangiaceae</taxon>
        <taxon>Chondromyces</taxon>
    </lineage>
</organism>
<keyword evidence="2 5" id="KW-0547">Nucleotide-binding</keyword>
<dbReference type="GO" id="GO:0005524">
    <property type="term" value="F:ATP binding"/>
    <property type="evidence" value="ECO:0007669"/>
    <property type="project" value="UniProtKB-UniRule"/>
</dbReference>
<evidence type="ECO:0000256" key="4">
    <source>
        <dbReference type="ARBA" id="ARBA00022840"/>
    </source>
</evidence>
<evidence type="ECO:0000256" key="1">
    <source>
        <dbReference type="ARBA" id="ARBA00022679"/>
    </source>
</evidence>
<evidence type="ECO:0000256" key="7">
    <source>
        <dbReference type="SAM" id="Phobius"/>
    </source>
</evidence>
<keyword evidence="3" id="KW-0418">Kinase</keyword>
<dbReference type="PROSITE" id="PS00107">
    <property type="entry name" value="PROTEIN_KINASE_ATP"/>
    <property type="match status" value="1"/>
</dbReference>
<dbReference type="Gene3D" id="1.10.510.10">
    <property type="entry name" value="Transferase(Phosphotransferase) domain 1"/>
    <property type="match status" value="1"/>
</dbReference>
<dbReference type="PROSITE" id="PS00108">
    <property type="entry name" value="PROTEIN_KINASE_ST"/>
    <property type="match status" value="1"/>
</dbReference>
<dbReference type="InterPro" id="IPR000719">
    <property type="entry name" value="Prot_kinase_dom"/>
</dbReference>
<dbReference type="AlphaFoldDB" id="A0A0K1ECH4"/>
<keyword evidence="7" id="KW-0472">Membrane</keyword>
<name>A0A0K1ECH4_CHOCO</name>
<keyword evidence="7" id="KW-0812">Transmembrane</keyword>
<sequence length="558" mass="59915">MDSGGKTPATLQASLTPESGLPSLSIGDVLHREEVARARIFFPSALLLAAANLLCVPLLPFPGDARIMAGVVLVVCVILTAIGRHLAKDPARYTGPRVTLLAAGCCLVGTAILYFIGIFCAGSMVLILGIHFFSTSGNRSSSIAAYATIAILYFFFSAGIASGLLPDIALFSVAGVPPAVQWFQVGMSQVFFAITLFMAQRNRAALENAVHQAQRAAMQIRQRDAQLAEARRELDRALQAGEGRRTGQVLGGYRLGELLGRGGMGEVYRAEDVITARQVAIKIMHLGLLDDEEQVRRFLQEAEIAAAVRTPHIVDVIDLGRAPDGAPFLVMELLDGNDLGWHLRRRGPLPLGEVVDLVEQLAKALAVMREAGIVHRDLKPGNIVLARQAPTQRGRPAGPSLWKVLDFGVAKALGTTSTLTQGQILGTPSYMAAEQLAGEVDHRTDLYAATAIAYRSLTGSAPFEGDDAAQIAYKVMFAQPTAPSQFVQLPSDVELVLAIGLAKKSADRFDRIEDLARALRLASRGELDEVTRARGWKLLKVSPWEGQRRAQPGPAQVA</sequence>
<dbReference type="PANTHER" id="PTHR43289">
    <property type="entry name" value="MITOGEN-ACTIVATED PROTEIN KINASE KINASE KINASE 20-RELATED"/>
    <property type="match status" value="1"/>
</dbReference>
<dbReference type="InterPro" id="IPR008271">
    <property type="entry name" value="Ser/Thr_kinase_AS"/>
</dbReference>
<dbReference type="CDD" id="cd14014">
    <property type="entry name" value="STKc_PknB_like"/>
    <property type="match status" value="1"/>
</dbReference>
<keyword evidence="6" id="KW-0175">Coiled coil</keyword>
<dbReference type="SMART" id="SM00220">
    <property type="entry name" value="S_TKc"/>
    <property type="match status" value="1"/>
</dbReference>
<dbReference type="OrthoDB" id="5486439at2"/>
<reference evidence="9 10" key="1">
    <citation type="submission" date="2015-07" db="EMBL/GenBank/DDBJ databases">
        <title>Genome analysis of myxobacterium Chondromyces crocatus Cm c5 reveals a high potential for natural compound synthesis and the genetic basis for the loss of fruiting body formation.</title>
        <authorList>
            <person name="Zaburannyi N."/>
            <person name="Bunk B."/>
            <person name="Maier J."/>
            <person name="Overmann J."/>
            <person name="Mueller R."/>
        </authorList>
    </citation>
    <scope>NUCLEOTIDE SEQUENCE [LARGE SCALE GENOMIC DNA]</scope>
    <source>
        <strain evidence="9 10">Cm c5</strain>
    </source>
</reference>
<keyword evidence="7" id="KW-1133">Transmembrane helix</keyword>
<feature type="binding site" evidence="5">
    <location>
        <position position="282"/>
    </location>
    <ligand>
        <name>ATP</name>
        <dbReference type="ChEBI" id="CHEBI:30616"/>
    </ligand>
</feature>
<dbReference type="InterPro" id="IPR011009">
    <property type="entry name" value="Kinase-like_dom_sf"/>
</dbReference>
<dbReference type="STRING" id="52.CMC5_027130"/>
<evidence type="ECO:0000256" key="6">
    <source>
        <dbReference type="SAM" id="Coils"/>
    </source>
</evidence>
<feature type="domain" description="Protein kinase" evidence="8">
    <location>
        <begin position="253"/>
        <end position="521"/>
    </location>
</feature>
<evidence type="ECO:0000256" key="3">
    <source>
        <dbReference type="ARBA" id="ARBA00022777"/>
    </source>
</evidence>
<evidence type="ECO:0000313" key="10">
    <source>
        <dbReference type="Proteomes" id="UP000067626"/>
    </source>
</evidence>
<evidence type="ECO:0000256" key="2">
    <source>
        <dbReference type="ARBA" id="ARBA00022741"/>
    </source>
</evidence>
<dbReference type="RefSeq" id="WP_050430775.1">
    <property type="nucleotide sequence ID" value="NZ_CP012159.1"/>
</dbReference>
<dbReference type="Gene3D" id="3.30.200.20">
    <property type="entry name" value="Phosphorylase Kinase, domain 1"/>
    <property type="match status" value="1"/>
</dbReference>
<keyword evidence="1" id="KW-0808">Transferase</keyword>
<accession>A0A0K1ECH4</accession>
<feature type="coiled-coil region" evidence="6">
    <location>
        <begin position="196"/>
        <end position="240"/>
    </location>
</feature>
<dbReference type="EMBL" id="CP012159">
    <property type="protein sequence ID" value="AKT38566.1"/>
    <property type="molecule type" value="Genomic_DNA"/>
</dbReference>
<evidence type="ECO:0000313" key="9">
    <source>
        <dbReference type="EMBL" id="AKT38566.1"/>
    </source>
</evidence>
<feature type="transmembrane region" description="Helical" evidence="7">
    <location>
        <begin position="143"/>
        <end position="170"/>
    </location>
</feature>
<feature type="transmembrane region" description="Helical" evidence="7">
    <location>
        <begin position="98"/>
        <end position="131"/>
    </location>
</feature>
<feature type="transmembrane region" description="Helical" evidence="7">
    <location>
        <begin position="40"/>
        <end position="61"/>
    </location>
</feature>
<feature type="transmembrane region" description="Helical" evidence="7">
    <location>
        <begin position="67"/>
        <end position="86"/>
    </location>
</feature>